<protein>
    <recommendedName>
        <fullName evidence="1">PAC domain-containing protein</fullName>
    </recommendedName>
</protein>
<sequence length="61" mass="7412">MWYFQDITERKRAEDKLYQSQERYILTTQAAKVGVWEWNQQIGGRRFFSKMDASLLHTLLE</sequence>
<dbReference type="EMBL" id="PVWK01000160">
    <property type="protein sequence ID" value="PSB23574.1"/>
    <property type="molecule type" value="Genomic_DNA"/>
</dbReference>
<evidence type="ECO:0000313" key="3">
    <source>
        <dbReference type="Proteomes" id="UP000239576"/>
    </source>
</evidence>
<dbReference type="InterPro" id="IPR000700">
    <property type="entry name" value="PAS-assoc_C"/>
</dbReference>
<feature type="domain" description="PAC" evidence="1">
    <location>
        <begin position="1"/>
        <end position="19"/>
    </location>
</feature>
<accession>A0A2T1DT60</accession>
<dbReference type="AlphaFoldDB" id="A0A2T1DT60"/>
<name>A0A2T1DT60_9CYAN</name>
<reference evidence="3" key="1">
    <citation type="submission" date="2018-02" db="EMBL/GenBank/DDBJ databases">
        <authorList>
            <person name="Moore K."/>
            <person name="Momper L."/>
        </authorList>
    </citation>
    <scope>NUCLEOTIDE SEQUENCE [LARGE SCALE GENOMIC DNA]</scope>
    <source>
        <strain evidence="3">ULC18</strain>
    </source>
</reference>
<dbReference type="SUPFAM" id="SSF55785">
    <property type="entry name" value="PYP-like sensor domain (PAS domain)"/>
    <property type="match status" value="1"/>
</dbReference>
<keyword evidence="3" id="KW-1185">Reference proteome</keyword>
<comment type="caution">
    <text evidence="2">The sequence shown here is derived from an EMBL/GenBank/DDBJ whole genome shotgun (WGS) entry which is preliminary data.</text>
</comment>
<evidence type="ECO:0000259" key="1">
    <source>
        <dbReference type="PROSITE" id="PS50113"/>
    </source>
</evidence>
<organism evidence="2 3">
    <name type="scientific">Stenomitos frigidus ULC18</name>
    <dbReference type="NCBI Taxonomy" id="2107698"/>
    <lineage>
        <taxon>Bacteria</taxon>
        <taxon>Bacillati</taxon>
        <taxon>Cyanobacteriota</taxon>
        <taxon>Cyanophyceae</taxon>
        <taxon>Leptolyngbyales</taxon>
        <taxon>Leptolyngbyaceae</taxon>
        <taxon>Stenomitos</taxon>
    </lineage>
</organism>
<dbReference type="Proteomes" id="UP000239576">
    <property type="component" value="Unassembled WGS sequence"/>
</dbReference>
<reference evidence="2 3" key="2">
    <citation type="submission" date="2018-03" db="EMBL/GenBank/DDBJ databases">
        <title>The ancient ancestry and fast evolution of plastids.</title>
        <authorList>
            <person name="Moore K.R."/>
            <person name="Magnabosco C."/>
            <person name="Momper L."/>
            <person name="Gold D.A."/>
            <person name="Bosak T."/>
            <person name="Fournier G.P."/>
        </authorList>
    </citation>
    <scope>NUCLEOTIDE SEQUENCE [LARGE SCALE GENOMIC DNA]</scope>
    <source>
        <strain evidence="2 3">ULC18</strain>
    </source>
</reference>
<dbReference type="InterPro" id="IPR035965">
    <property type="entry name" value="PAS-like_dom_sf"/>
</dbReference>
<evidence type="ECO:0000313" key="2">
    <source>
        <dbReference type="EMBL" id="PSB23574.1"/>
    </source>
</evidence>
<gene>
    <name evidence="2" type="ORF">C7B82_30280</name>
</gene>
<dbReference type="PROSITE" id="PS50113">
    <property type="entry name" value="PAC"/>
    <property type="match status" value="1"/>
</dbReference>
<proteinExistence type="predicted"/>